<dbReference type="Pfam" id="PF12251">
    <property type="entry name" value="SNAPC3"/>
    <property type="match status" value="1"/>
</dbReference>
<dbReference type="AlphaFoldDB" id="A0AAV8ZBF1"/>
<comment type="function">
    <text evidence="8">Part of the SNAPc complex required for the transcription of both RNA polymerase II and III small-nuclear RNA genes. Binds to the proximal sequence element (PSE), a non-TATA-box basal promoter element common to these 2 types of genes. Recruits TBP and BRF2 to the U6 snRNA TATA box.</text>
</comment>
<proteinExistence type="inferred from homology"/>
<reference evidence="11" key="1">
    <citation type="journal article" date="2023" name="Insect Mol. Biol.">
        <title>Genome sequencing provides insights into the evolution of gene families encoding plant cell wall-degrading enzymes in longhorned beetles.</title>
        <authorList>
            <person name="Shin N.R."/>
            <person name="Okamura Y."/>
            <person name="Kirsch R."/>
            <person name="Pauchet Y."/>
        </authorList>
    </citation>
    <scope>NUCLEOTIDE SEQUENCE</scope>
    <source>
        <strain evidence="11">AMC_N1</strain>
    </source>
</reference>
<accession>A0AAV8ZBF1</accession>
<keyword evidence="6" id="KW-0804">Transcription</keyword>
<evidence type="ECO:0000256" key="8">
    <source>
        <dbReference type="ARBA" id="ARBA00025193"/>
    </source>
</evidence>
<keyword evidence="4" id="KW-0805">Transcription regulation</keyword>
<evidence type="ECO:0000256" key="9">
    <source>
        <dbReference type="ARBA" id="ARBA00025958"/>
    </source>
</evidence>
<dbReference type="GO" id="GO:0001006">
    <property type="term" value="F:RNA polymerase III type 3 promoter sequence-specific DNA binding"/>
    <property type="evidence" value="ECO:0007669"/>
    <property type="project" value="TreeGrafter"/>
</dbReference>
<comment type="subcellular location">
    <subcellularLocation>
        <location evidence="1">Nucleus</location>
    </subcellularLocation>
</comment>
<comment type="subunit">
    <text evidence="9">Part of the SNAPc complex composed of 5 subunits: SNAPC1, SNAPC2, SNAPC3, SNAPC4 and SNAPC5. SNAPC3 interacts with SNAPC1.</text>
</comment>
<comment type="caution">
    <text evidence="11">The sequence shown here is derived from an EMBL/GenBank/DDBJ whole genome shotgun (WGS) entry which is preliminary data.</text>
</comment>
<gene>
    <name evidence="11" type="ORF">NQ318_021248</name>
</gene>
<dbReference type="GO" id="GO:0005634">
    <property type="term" value="C:nucleus"/>
    <property type="evidence" value="ECO:0007669"/>
    <property type="project" value="UniProtKB-SubCell"/>
</dbReference>
<keyword evidence="7" id="KW-0539">Nucleus</keyword>
<keyword evidence="12" id="KW-1185">Reference proteome</keyword>
<dbReference type="GO" id="GO:0001046">
    <property type="term" value="F:core promoter sequence-specific DNA binding"/>
    <property type="evidence" value="ECO:0007669"/>
    <property type="project" value="TreeGrafter"/>
</dbReference>
<evidence type="ECO:0000256" key="2">
    <source>
        <dbReference type="ARBA" id="ARBA00010410"/>
    </source>
</evidence>
<evidence type="ECO:0000256" key="10">
    <source>
        <dbReference type="ARBA" id="ARBA00029606"/>
    </source>
</evidence>
<dbReference type="GO" id="GO:0042795">
    <property type="term" value="P:snRNA transcription by RNA polymerase II"/>
    <property type="evidence" value="ECO:0007669"/>
    <property type="project" value="TreeGrafter"/>
</dbReference>
<dbReference type="GO" id="GO:0042796">
    <property type="term" value="P:snRNA transcription by RNA polymerase III"/>
    <property type="evidence" value="ECO:0007669"/>
    <property type="project" value="TreeGrafter"/>
</dbReference>
<evidence type="ECO:0000313" key="12">
    <source>
        <dbReference type="Proteomes" id="UP001162162"/>
    </source>
</evidence>
<dbReference type="Proteomes" id="UP001162162">
    <property type="component" value="Unassembled WGS sequence"/>
</dbReference>
<evidence type="ECO:0000256" key="7">
    <source>
        <dbReference type="ARBA" id="ARBA00023242"/>
    </source>
</evidence>
<dbReference type="PANTHER" id="PTHR13421">
    <property type="entry name" value="SNRNA-ACTIVATING PROTEIN COMPLEX SUBUNIT 3"/>
    <property type="match status" value="1"/>
</dbReference>
<keyword evidence="5" id="KW-0238">DNA-binding</keyword>
<dbReference type="GO" id="GO:0003681">
    <property type="term" value="F:bent DNA binding"/>
    <property type="evidence" value="ECO:0007669"/>
    <property type="project" value="TreeGrafter"/>
</dbReference>
<comment type="similarity">
    <text evidence="2">Belongs to the SNAPC3/SRD2 family.</text>
</comment>
<name>A0AAV8ZBF1_9CUCU</name>
<dbReference type="InterPro" id="IPR022042">
    <property type="entry name" value="snRNA-activating_su3"/>
</dbReference>
<evidence type="ECO:0000313" key="11">
    <source>
        <dbReference type="EMBL" id="KAJ8961651.1"/>
    </source>
</evidence>
<sequence length="366" mass="41900">MEKIYDPKCFRASDHIPIKEYFEEYSKVCDTSNKKCKSKKKKCSSGTKILQEMGINLSAREFREMENICSLDKLTIADEPSTMPANVPEKIQTKTKLDYVYPVKSSGRKLNVVKCKQILEKMYRPYSISYGQKNSGEKMRFAYEIEALGTNTLSQVADTIVCRANIGLYKEVPNTDVDLGALMNAKEHYPSQSIFIDGIFYNDTRSPNAIDYSVKIIEWAHEKNIGKFKSEIMERTVLNSLTPRLGYPYVYMHQGNCEHIFTFSDARLIQVSDCLSSKKYPRIVSLSRATNIMCYICGVSHSQWIIMKCSKFPQEKVFLCTACCNSYLFVDGEKVVDFNLYPYYDEELMTRHLNGTDVEGLVAAVL</sequence>
<dbReference type="GO" id="GO:0019185">
    <property type="term" value="C:snRNA-activating protein complex"/>
    <property type="evidence" value="ECO:0007669"/>
    <property type="project" value="TreeGrafter"/>
</dbReference>
<protein>
    <recommendedName>
        <fullName evidence="3">snRNA-activating protein complex subunit 3</fullName>
    </recommendedName>
    <alternativeName>
        <fullName evidence="10">Small nuclear RNA-activating complex polypeptide 3</fullName>
    </alternativeName>
</protein>
<dbReference type="GO" id="GO:0000978">
    <property type="term" value="F:RNA polymerase II cis-regulatory region sequence-specific DNA binding"/>
    <property type="evidence" value="ECO:0007669"/>
    <property type="project" value="TreeGrafter"/>
</dbReference>
<evidence type="ECO:0000256" key="6">
    <source>
        <dbReference type="ARBA" id="ARBA00023163"/>
    </source>
</evidence>
<evidence type="ECO:0000256" key="4">
    <source>
        <dbReference type="ARBA" id="ARBA00023015"/>
    </source>
</evidence>
<dbReference type="PANTHER" id="PTHR13421:SF16">
    <property type="entry name" value="SNRNA-ACTIVATING PROTEIN COMPLEX SUBUNIT 3"/>
    <property type="match status" value="1"/>
</dbReference>
<evidence type="ECO:0000256" key="3">
    <source>
        <dbReference type="ARBA" id="ARBA00013634"/>
    </source>
</evidence>
<dbReference type="EMBL" id="JAPWTK010000004">
    <property type="protein sequence ID" value="KAJ8961651.1"/>
    <property type="molecule type" value="Genomic_DNA"/>
</dbReference>
<evidence type="ECO:0000256" key="5">
    <source>
        <dbReference type="ARBA" id="ARBA00023125"/>
    </source>
</evidence>
<organism evidence="11 12">
    <name type="scientific">Aromia moschata</name>
    <dbReference type="NCBI Taxonomy" id="1265417"/>
    <lineage>
        <taxon>Eukaryota</taxon>
        <taxon>Metazoa</taxon>
        <taxon>Ecdysozoa</taxon>
        <taxon>Arthropoda</taxon>
        <taxon>Hexapoda</taxon>
        <taxon>Insecta</taxon>
        <taxon>Pterygota</taxon>
        <taxon>Neoptera</taxon>
        <taxon>Endopterygota</taxon>
        <taxon>Coleoptera</taxon>
        <taxon>Polyphaga</taxon>
        <taxon>Cucujiformia</taxon>
        <taxon>Chrysomeloidea</taxon>
        <taxon>Cerambycidae</taxon>
        <taxon>Cerambycinae</taxon>
        <taxon>Callichromatini</taxon>
        <taxon>Aromia</taxon>
    </lineage>
</organism>
<evidence type="ECO:0000256" key="1">
    <source>
        <dbReference type="ARBA" id="ARBA00004123"/>
    </source>
</evidence>